<feature type="compositionally biased region" description="Low complexity" evidence="1">
    <location>
        <begin position="70"/>
        <end position="80"/>
    </location>
</feature>
<keyword evidence="2" id="KW-0812">Transmembrane</keyword>
<evidence type="ECO:0000313" key="4">
    <source>
        <dbReference type="EMBL" id="BBX30626.1"/>
    </source>
</evidence>
<keyword evidence="4" id="KW-0614">Plasmid</keyword>
<name>A0A6N4V001_9MYCO</name>
<feature type="transmembrane region" description="Helical" evidence="2">
    <location>
        <begin position="93"/>
        <end position="114"/>
    </location>
</feature>
<evidence type="ECO:0000259" key="3">
    <source>
        <dbReference type="Pfam" id="PF14032"/>
    </source>
</evidence>
<reference evidence="4 5" key="1">
    <citation type="journal article" date="2019" name="Emerg. Microbes Infect.">
        <title>Comprehensive subspecies identification of 175 nontuberculous mycobacteria species based on 7547 genomic profiles.</title>
        <authorList>
            <person name="Matsumoto Y."/>
            <person name="Kinjo T."/>
            <person name="Motooka D."/>
            <person name="Nabeya D."/>
            <person name="Jung N."/>
            <person name="Uechi K."/>
            <person name="Horii T."/>
            <person name="Iida T."/>
            <person name="Fujita J."/>
            <person name="Nakamura S."/>
        </authorList>
    </citation>
    <scope>NUCLEOTIDE SEQUENCE [LARGE SCALE GENOMIC DNA]</scope>
    <source>
        <strain evidence="4 5">JCM 12272</strain>
        <plasmid evidence="4">pJCM12272</plasmid>
    </source>
</reference>
<gene>
    <name evidence="4" type="ORF">MALV_57510</name>
</gene>
<feature type="domain" description="PknH-like extracellular" evidence="3">
    <location>
        <begin position="141"/>
        <end position="327"/>
    </location>
</feature>
<keyword evidence="2" id="KW-0472">Membrane</keyword>
<evidence type="ECO:0000313" key="5">
    <source>
        <dbReference type="Proteomes" id="UP000466906"/>
    </source>
</evidence>
<keyword evidence="5" id="KW-1185">Reference proteome</keyword>
<feature type="region of interest" description="Disordered" evidence="1">
    <location>
        <begin position="1"/>
        <end position="89"/>
    </location>
</feature>
<organism evidence="4 5">
    <name type="scientific">Mycolicibacterium alvei</name>
    <dbReference type="NCBI Taxonomy" id="67081"/>
    <lineage>
        <taxon>Bacteria</taxon>
        <taxon>Bacillati</taxon>
        <taxon>Actinomycetota</taxon>
        <taxon>Actinomycetes</taxon>
        <taxon>Mycobacteriales</taxon>
        <taxon>Mycobacteriaceae</taxon>
        <taxon>Mycolicibacterium</taxon>
    </lineage>
</organism>
<evidence type="ECO:0000256" key="1">
    <source>
        <dbReference type="SAM" id="MobiDB-lite"/>
    </source>
</evidence>
<dbReference type="InterPro" id="IPR038232">
    <property type="entry name" value="PknH-like_Extracell_sf"/>
</dbReference>
<dbReference type="Pfam" id="PF14032">
    <property type="entry name" value="PknH_C"/>
    <property type="match status" value="1"/>
</dbReference>
<accession>A0A6N4V001</accession>
<dbReference type="Proteomes" id="UP000466906">
    <property type="component" value="Plasmid pJCM12272"/>
</dbReference>
<proteinExistence type="predicted"/>
<feature type="region of interest" description="Disordered" evidence="1">
    <location>
        <begin position="118"/>
        <end position="139"/>
    </location>
</feature>
<dbReference type="InterPro" id="IPR026954">
    <property type="entry name" value="PknH-like_Extracell"/>
</dbReference>
<dbReference type="KEGG" id="malv:MALV_57510"/>
<evidence type="ECO:0000256" key="2">
    <source>
        <dbReference type="SAM" id="Phobius"/>
    </source>
</evidence>
<geneLocation type="plasmid" evidence="4 5">
    <name>pJCM12272</name>
</geneLocation>
<dbReference type="Gene3D" id="3.40.1000.70">
    <property type="entry name" value="PknH-like extracellular domain"/>
    <property type="match status" value="1"/>
</dbReference>
<sequence length="336" mass="35094">MDTRFQAGAGHGEEATVQVQQMPRPQAAQAGYSAYQHPSAGTLPHSAPAPHPPHPGVAPWQQPTAGAWSAPAPGNGYPQAPGQPPGGRGSAKWWGVAIGVLVLIVAVLVGWMAIPFGKDKEPSSQDQTPAQTAEDPAAEPVKVTALTGLLLSPTEAASAIGVPTMGPSKDTGLRVLERMGAGSAIDQECMIMWPGSLAGYEGSGYTAVRRQYLTSPENGTKLGQTVVSFNDAAAAENYIAAAKPKLNKCANRNVNYRPIDEPNAPNRYWSVGAVNESNGVLSVSQVQEGADGWVCQRALASRNNIVIDFFVCGDNLAPSVVTPVADKIGEKVQAEE</sequence>
<dbReference type="RefSeq" id="WP_081285417.1">
    <property type="nucleotide sequence ID" value="NZ_AP022566.1"/>
</dbReference>
<keyword evidence="2" id="KW-1133">Transmembrane helix</keyword>
<dbReference type="EMBL" id="AP022566">
    <property type="protein sequence ID" value="BBX30626.1"/>
    <property type="molecule type" value="Genomic_DNA"/>
</dbReference>
<dbReference type="AlphaFoldDB" id="A0A6N4V001"/>
<feature type="compositionally biased region" description="Pro residues" evidence="1">
    <location>
        <begin position="47"/>
        <end position="56"/>
    </location>
</feature>
<protein>
    <recommendedName>
        <fullName evidence="3">PknH-like extracellular domain-containing protein</fullName>
    </recommendedName>
</protein>